<protein>
    <recommendedName>
        <fullName evidence="5">OmpR/PhoB-type domain-containing protein</fullName>
    </recommendedName>
</protein>
<evidence type="ECO:0000256" key="4">
    <source>
        <dbReference type="PROSITE-ProRule" id="PRU01091"/>
    </source>
</evidence>
<organism evidence="6 7">
    <name type="scientific">Enterococcus pallens ATCC BAA-351</name>
    <dbReference type="NCBI Taxonomy" id="1158607"/>
    <lineage>
        <taxon>Bacteria</taxon>
        <taxon>Bacillati</taxon>
        <taxon>Bacillota</taxon>
        <taxon>Bacilli</taxon>
        <taxon>Lactobacillales</taxon>
        <taxon>Enterococcaceae</taxon>
        <taxon>Enterococcus</taxon>
    </lineage>
</organism>
<feature type="domain" description="OmpR/PhoB-type" evidence="5">
    <location>
        <begin position="113"/>
        <end position="217"/>
    </location>
</feature>
<comment type="caution">
    <text evidence="6">The sequence shown here is derived from an EMBL/GenBank/DDBJ whole genome shotgun (WGS) entry which is preliminary data.</text>
</comment>
<evidence type="ECO:0000256" key="3">
    <source>
        <dbReference type="ARBA" id="ARBA00023163"/>
    </source>
</evidence>
<reference evidence="6 7" key="1">
    <citation type="submission" date="2013-02" db="EMBL/GenBank/DDBJ databases">
        <title>The Genome Sequence of Enterococcus pallens BAA-351.</title>
        <authorList>
            <consortium name="The Broad Institute Genome Sequencing Platform"/>
            <consortium name="The Broad Institute Genome Sequencing Center for Infectious Disease"/>
            <person name="Earl A.M."/>
            <person name="Gilmore M.S."/>
            <person name="Lebreton F."/>
            <person name="Walker B."/>
            <person name="Young S.K."/>
            <person name="Zeng Q."/>
            <person name="Gargeya S."/>
            <person name="Fitzgerald M."/>
            <person name="Haas B."/>
            <person name="Abouelleil A."/>
            <person name="Alvarado L."/>
            <person name="Arachchi H.M."/>
            <person name="Berlin A.M."/>
            <person name="Chapman S.B."/>
            <person name="Dewar J."/>
            <person name="Goldberg J."/>
            <person name="Griggs A."/>
            <person name="Gujja S."/>
            <person name="Hansen M."/>
            <person name="Howarth C."/>
            <person name="Imamovic A."/>
            <person name="Larimer J."/>
            <person name="McCowan C."/>
            <person name="Murphy C."/>
            <person name="Neiman D."/>
            <person name="Pearson M."/>
            <person name="Priest M."/>
            <person name="Roberts A."/>
            <person name="Saif S."/>
            <person name="Shea T."/>
            <person name="Sisk P."/>
            <person name="Sykes S."/>
            <person name="Wortman J."/>
            <person name="Nusbaum C."/>
            <person name="Birren B."/>
        </authorList>
    </citation>
    <scope>NUCLEOTIDE SEQUENCE [LARGE SCALE GENOMIC DNA]</scope>
    <source>
        <strain evidence="6 7">ATCC BAA-351</strain>
    </source>
</reference>
<dbReference type="SMART" id="SM00862">
    <property type="entry name" value="Trans_reg_C"/>
    <property type="match status" value="1"/>
</dbReference>
<dbReference type="RefSeq" id="WP_010757421.1">
    <property type="nucleotide sequence ID" value="NZ_ASWD01000001.1"/>
</dbReference>
<evidence type="ECO:0000259" key="5">
    <source>
        <dbReference type="PROSITE" id="PS51755"/>
    </source>
</evidence>
<keyword evidence="3" id="KW-0804">Transcription</keyword>
<keyword evidence="7" id="KW-1185">Reference proteome</keyword>
<proteinExistence type="predicted"/>
<name>R2SDX6_9ENTE</name>
<dbReference type="GO" id="GO:0003677">
    <property type="term" value="F:DNA binding"/>
    <property type="evidence" value="ECO:0007669"/>
    <property type="project" value="UniProtKB-UniRule"/>
</dbReference>
<feature type="DNA-binding region" description="OmpR/PhoB-type" evidence="4">
    <location>
        <begin position="113"/>
        <end position="217"/>
    </location>
</feature>
<dbReference type="HOGENOM" id="CLU_088180_0_0_9"/>
<keyword evidence="1" id="KW-0805">Transcription regulation</keyword>
<dbReference type="Gene3D" id="1.10.10.10">
    <property type="entry name" value="Winged helix-like DNA-binding domain superfamily/Winged helix DNA-binding domain"/>
    <property type="match status" value="1"/>
</dbReference>
<dbReference type="InterPro" id="IPR016032">
    <property type="entry name" value="Sig_transdc_resp-reg_C-effctor"/>
</dbReference>
<accession>R2SDX6</accession>
<evidence type="ECO:0000313" key="6">
    <source>
        <dbReference type="EMBL" id="EOH93735.1"/>
    </source>
</evidence>
<dbReference type="Pfam" id="PF00486">
    <property type="entry name" value="Trans_reg_C"/>
    <property type="match status" value="1"/>
</dbReference>
<evidence type="ECO:0000256" key="2">
    <source>
        <dbReference type="ARBA" id="ARBA00023125"/>
    </source>
</evidence>
<evidence type="ECO:0000256" key="1">
    <source>
        <dbReference type="ARBA" id="ARBA00023015"/>
    </source>
</evidence>
<gene>
    <name evidence="6" type="ORF">UAU_02431</name>
</gene>
<dbReference type="OrthoDB" id="5827879at2"/>
<dbReference type="PROSITE" id="PS51755">
    <property type="entry name" value="OMPR_PHOB"/>
    <property type="match status" value="1"/>
</dbReference>
<dbReference type="InterPro" id="IPR001867">
    <property type="entry name" value="OmpR/PhoB-type_DNA-bd"/>
</dbReference>
<dbReference type="SUPFAM" id="SSF46894">
    <property type="entry name" value="C-terminal effector domain of the bipartite response regulators"/>
    <property type="match status" value="1"/>
</dbReference>
<dbReference type="GO" id="GO:0000160">
    <property type="term" value="P:phosphorelay signal transduction system"/>
    <property type="evidence" value="ECO:0007669"/>
    <property type="project" value="InterPro"/>
</dbReference>
<dbReference type="EMBL" id="AJAQ01000016">
    <property type="protein sequence ID" value="EOH93735.1"/>
    <property type="molecule type" value="Genomic_DNA"/>
</dbReference>
<dbReference type="GO" id="GO:0006355">
    <property type="term" value="P:regulation of DNA-templated transcription"/>
    <property type="evidence" value="ECO:0007669"/>
    <property type="project" value="InterPro"/>
</dbReference>
<sequence length="241" mass="27810">MCNIMIITRNILVEQQLQQRLQHLGHEVFCTGIETCHAQLRLLVEFFDSIILSETLSNEDAQLIIDQVESKEQPIEVLRKVETLPSKEQSSEFAKLGIKSYLSIDASLEELREKYAKQQKSWVRDTKTVFNLVTKRSYVNVHLAKNEKKLMKILLENAGSCVERNIICEKIWDNQPTNSSMSQLSALIKKIQTKFEEAGLEHKLVLTYWGRGYQINPQAEEAVQEILGDNDQWKEPHVLKA</sequence>
<dbReference type="InterPro" id="IPR036388">
    <property type="entry name" value="WH-like_DNA-bd_sf"/>
</dbReference>
<dbReference type="STRING" id="160454.RV10_GL001322"/>
<dbReference type="eggNOG" id="COG0745">
    <property type="taxonomic scope" value="Bacteria"/>
</dbReference>
<keyword evidence="2 4" id="KW-0238">DNA-binding</keyword>
<evidence type="ECO:0000313" key="7">
    <source>
        <dbReference type="Proteomes" id="UP000013782"/>
    </source>
</evidence>
<dbReference type="PATRIC" id="fig|1158607.3.peg.2406"/>
<dbReference type="AlphaFoldDB" id="R2SDX6"/>
<dbReference type="Proteomes" id="UP000013782">
    <property type="component" value="Unassembled WGS sequence"/>
</dbReference>